<evidence type="ECO:0000313" key="1">
    <source>
        <dbReference type="EMBL" id="GGN42371.1"/>
    </source>
</evidence>
<reference evidence="2" key="1">
    <citation type="journal article" date="2019" name="Int. J. Syst. Evol. Microbiol.">
        <title>The Global Catalogue of Microorganisms (GCM) 10K type strain sequencing project: providing services to taxonomists for standard genome sequencing and annotation.</title>
        <authorList>
            <consortium name="The Broad Institute Genomics Platform"/>
            <consortium name="The Broad Institute Genome Sequencing Center for Infectious Disease"/>
            <person name="Wu L."/>
            <person name="Ma J."/>
        </authorList>
    </citation>
    <scope>NUCLEOTIDE SEQUENCE [LARGE SCALE GENOMIC DNA]</scope>
    <source>
        <strain evidence="2">CGMCC 1.6784</strain>
    </source>
</reference>
<accession>A0ABQ2J8D9</accession>
<sequence length="86" mass="9481">MRTLPRSLDVIVPRAVSIMAMESGSYSGFDAFLVIGWRTERLRGALPRAVMLVSGPMAEKAVPFPPSLVQTDSAELYTDFHTVGRR</sequence>
<keyword evidence="2" id="KW-1185">Reference proteome</keyword>
<dbReference type="EMBL" id="BMLK01000002">
    <property type="protein sequence ID" value="GGN42371.1"/>
    <property type="molecule type" value="Genomic_DNA"/>
</dbReference>
<dbReference type="Proteomes" id="UP000605099">
    <property type="component" value="Unassembled WGS sequence"/>
</dbReference>
<name>A0ABQ2J8D9_9SPHN</name>
<organism evidence="1 2">
    <name type="scientific">Novosphingobium indicum</name>
    <dbReference type="NCBI Taxonomy" id="462949"/>
    <lineage>
        <taxon>Bacteria</taxon>
        <taxon>Pseudomonadati</taxon>
        <taxon>Pseudomonadota</taxon>
        <taxon>Alphaproteobacteria</taxon>
        <taxon>Sphingomonadales</taxon>
        <taxon>Sphingomonadaceae</taxon>
        <taxon>Novosphingobium</taxon>
    </lineage>
</organism>
<comment type="caution">
    <text evidence="1">The sequence shown here is derived from an EMBL/GenBank/DDBJ whole genome shotgun (WGS) entry which is preliminary data.</text>
</comment>
<gene>
    <name evidence="1" type="ORF">GCM10011349_05350</name>
</gene>
<proteinExistence type="predicted"/>
<protein>
    <submittedName>
        <fullName evidence="1">Uncharacterized protein</fullName>
    </submittedName>
</protein>
<evidence type="ECO:0000313" key="2">
    <source>
        <dbReference type="Proteomes" id="UP000605099"/>
    </source>
</evidence>